<dbReference type="AlphaFoldDB" id="A0ABD4Z7X2"/>
<feature type="transmembrane region" description="Helical" evidence="1">
    <location>
        <begin position="178"/>
        <end position="196"/>
    </location>
</feature>
<feature type="transmembrane region" description="Helical" evidence="1">
    <location>
        <begin position="217"/>
        <end position="242"/>
    </location>
</feature>
<dbReference type="PANTHER" id="PTHR23526">
    <property type="entry name" value="INTEGRAL MEMBRANE TRANSPORT PROTEIN-RELATED"/>
    <property type="match status" value="1"/>
</dbReference>
<dbReference type="PANTHER" id="PTHR23526:SF2">
    <property type="entry name" value="MAJOR FACILITATOR SUPERFAMILY (MFS) PROFILE DOMAIN-CONTAINING PROTEIN"/>
    <property type="match status" value="1"/>
</dbReference>
<feature type="transmembrane region" description="Helical" evidence="1">
    <location>
        <begin position="41"/>
        <end position="63"/>
    </location>
</feature>
<evidence type="ECO:0000313" key="2">
    <source>
        <dbReference type="EMBL" id="MDK6029339.1"/>
    </source>
</evidence>
<dbReference type="InterPro" id="IPR036259">
    <property type="entry name" value="MFS_trans_sf"/>
</dbReference>
<keyword evidence="3" id="KW-1185">Reference proteome</keyword>
<name>A0ABD4Z7X2_9CREN</name>
<feature type="transmembrane region" description="Helical" evidence="1">
    <location>
        <begin position="305"/>
        <end position="324"/>
    </location>
</feature>
<reference evidence="2 3" key="1">
    <citation type="submission" date="2023-05" db="EMBL/GenBank/DDBJ databases">
        <title>A new hyperthermophilic archaea 'Ignisphaera cupida' sp. nov. and description of the family 'Ignisphaeraceae' fam. nov.</title>
        <authorList>
            <person name="Podosokorskaya O.A."/>
            <person name="Elcheninov A.G."/>
            <person name="Klukina A."/>
            <person name="Merkel A.Y."/>
        </authorList>
    </citation>
    <scope>NUCLEOTIDE SEQUENCE [LARGE SCALE GENOMIC DNA]</scope>
    <source>
        <strain evidence="2 3">4213-co</strain>
    </source>
</reference>
<feature type="transmembrane region" description="Helical" evidence="1">
    <location>
        <begin position="345"/>
        <end position="365"/>
    </location>
</feature>
<feature type="transmembrane region" description="Helical" evidence="1">
    <location>
        <begin position="7"/>
        <end position="29"/>
    </location>
</feature>
<keyword evidence="1" id="KW-1133">Transmembrane helix</keyword>
<feature type="transmembrane region" description="Helical" evidence="1">
    <location>
        <begin position="75"/>
        <end position="100"/>
    </location>
</feature>
<dbReference type="RefSeq" id="WP_285274326.1">
    <property type="nucleotide sequence ID" value="NZ_JASNVW010000007.1"/>
</dbReference>
<dbReference type="SUPFAM" id="SSF103473">
    <property type="entry name" value="MFS general substrate transporter"/>
    <property type="match status" value="1"/>
</dbReference>
<comment type="caution">
    <text evidence="2">The sequence shown here is derived from an EMBL/GenBank/DDBJ whole genome shotgun (WGS) entry which is preliminary data.</text>
</comment>
<organism evidence="2 3">
    <name type="scientific">Ignisphaera cupida</name>
    <dbReference type="NCBI Taxonomy" id="3050454"/>
    <lineage>
        <taxon>Archaea</taxon>
        <taxon>Thermoproteota</taxon>
        <taxon>Thermoprotei</taxon>
        <taxon>Desulfurococcales</taxon>
        <taxon>Desulfurococcaceae</taxon>
        <taxon>Ignisphaera</taxon>
    </lineage>
</organism>
<dbReference type="InterPro" id="IPR052528">
    <property type="entry name" value="Sugar_transport-like"/>
</dbReference>
<proteinExistence type="predicted"/>
<keyword evidence="1" id="KW-0472">Membrane</keyword>
<evidence type="ECO:0000313" key="3">
    <source>
        <dbReference type="Proteomes" id="UP001529235"/>
    </source>
</evidence>
<feature type="transmembrane region" description="Helical" evidence="1">
    <location>
        <begin position="248"/>
        <end position="269"/>
    </location>
</feature>
<protein>
    <recommendedName>
        <fullName evidence="4">MFS transporter</fullName>
    </recommendedName>
</protein>
<sequence length="395" mass="43254">MEKSKLFLLIVLLIDSFLWGVWFGGLWSYRLAFASRLSSDYIHISISYALPLFSSSIVFLVAMRKQLFFRLYRLALFKLSILFSRMLFLVSSILVTINVFDALKLLYVSSAIFSLASGFGSIAGVAWTDYVADNIPDNLKHRYVALDSLLGTIGALAGSSIAGYIFAFEKSLLSYGKLFLVVSTIFLLDTPLIIMLKDYAVKANTVNVYSNAKPATLFYIAIAILFLSLNLPTSLTAPYIIYKLGGDELWITAMNISTFVASIATPIAFSEILKKVKPLTLARISIALSATSTAIFPQLKTVELQVARAFASGAGGIGVWMSLLSHIISEVDSDKRIGHSSTIYLIQNIAPAIATSIGGALADILKNPEPVFYISSMAIASIPMIKTYEHQNKNK</sequence>
<keyword evidence="1" id="KW-0812">Transmembrane</keyword>
<feature type="transmembrane region" description="Helical" evidence="1">
    <location>
        <begin position="144"/>
        <end position="166"/>
    </location>
</feature>
<dbReference type="Gene3D" id="1.20.1250.20">
    <property type="entry name" value="MFS general substrate transporter like domains"/>
    <property type="match status" value="1"/>
</dbReference>
<dbReference type="Proteomes" id="UP001529235">
    <property type="component" value="Unassembled WGS sequence"/>
</dbReference>
<evidence type="ECO:0000256" key="1">
    <source>
        <dbReference type="SAM" id="Phobius"/>
    </source>
</evidence>
<dbReference type="EMBL" id="JASNVW010000007">
    <property type="protein sequence ID" value="MDK6029339.1"/>
    <property type="molecule type" value="Genomic_DNA"/>
</dbReference>
<feature type="transmembrane region" description="Helical" evidence="1">
    <location>
        <begin position="106"/>
        <end position="132"/>
    </location>
</feature>
<accession>A0ABD4Z7X2</accession>
<evidence type="ECO:0008006" key="4">
    <source>
        <dbReference type="Google" id="ProtNLM"/>
    </source>
</evidence>
<gene>
    <name evidence="2" type="ORF">QPL79_08185</name>
</gene>